<name>A0A3M0A228_9FLAO</name>
<dbReference type="Pfam" id="PF00593">
    <property type="entry name" value="TonB_dep_Rec_b-barrel"/>
    <property type="match status" value="1"/>
</dbReference>
<keyword evidence="14" id="KW-1185">Reference proteome</keyword>
<evidence type="ECO:0000256" key="9">
    <source>
        <dbReference type="RuleBase" id="RU003357"/>
    </source>
</evidence>
<keyword evidence="2 8" id="KW-0813">Transport</keyword>
<proteinExistence type="inferred from homology"/>
<dbReference type="Proteomes" id="UP000280368">
    <property type="component" value="Unassembled WGS sequence"/>
</dbReference>
<reference evidence="13 14" key="1">
    <citation type="submission" date="2018-10" db="EMBL/GenBank/DDBJ databases">
        <title>Genomic Encyclopedia of Archaeal and Bacterial Type Strains, Phase II (KMG-II): from individual species to whole genera.</title>
        <authorList>
            <person name="Goeker M."/>
        </authorList>
    </citation>
    <scope>NUCLEOTIDE SEQUENCE [LARGE SCALE GENOMIC DNA]</scope>
    <source>
        <strain evidence="13 14">DSM 19727</strain>
    </source>
</reference>
<gene>
    <name evidence="13" type="ORF">BC961_2664</name>
</gene>
<evidence type="ECO:0000313" key="14">
    <source>
        <dbReference type="Proteomes" id="UP000280368"/>
    </source>
</evidence>
<feature type="transmembrane region" description="Helical" evidence="10">
    <location>
        <begin position="12"/>
        <end position="30"/>
    </location>
</feature>
<evidence type="ECO:0000256" key="4">
    <source>
        <dbReference type="ARBA" id="ARBA00022692"/>
    </source>
</evidence>
<evidence type="ECO:0000256" key="6">
    <source>
        <dbReference type="ARBA" id="ARBA00023136"/>
    </source>
</evidence>
<comment type="subcellular location">
    <subcellularLocation>
        <location evidence="1 8">Cell outer membrane</location>
        <topology evidence="1 8">Multi-pass membrane protein</topology>
    </subcellularLocation>
</comment>
<dbReference type="InterPro" id="IPR008969">
    <property type="entry name" value="CarboxyPept-like_regulatory"/>
</dbReference>
<evidence type="ECO:0000256" key="7">
    <source>
        <dbReference type="ARBA" id="ARBA00023237"/>
    </source>
</evidence>
<dbReference type="GO" id="GO:0009279">
    <property type="term" value="C:cell outer membrane"/>
    <property type="evidence" value="ECO:0007669"/>
    <property type="project" value="UniProtKB-SubCell"/>
</dbReference>
<feature type="domain" description="TonB-dependent receptor plug" evidence="12">
    <location>
        <begin position="135"/>
        <end position="260"/>
    </location>
</feature>
<organism evidence="13 14">
    <name type="scientific">Flavobacterium weaverense</name>
    <dbReference type="NCBI Taxonomy" id="271156"/>
    <lineage>
        <taxon>Bacteria</taxon>
        <taxon>Pseudomonadati</taxon>
        <taxon>Bacteroidota</taxon>
        <taxon>Flavobacteriia</taxon>
        <taxon>Flavobacteriales</taxon>
        <taxon>Flavobacteriaceae</taxon>
        <taxon>Flavobacterium</taxon>
    </lineage>
</organism>
<dbReference type="Gene3D" id="2.170.130.10">
    <property type="entry name" value="TonB-dependent receptor, plug domain"/>
    <property type="match status" value="1"/>
</dbReference>
<dbReference type="InterPro" id="IPR039426">
    <property type="entry name" value="TonB-dep_rcpt-like"/>
</dbReference>
<evidence type="ECO:0000256" key="3">
    <source>
        <dbReference type="ARBA" id="ARBA00022452"/>
    </source>
</evidence>
<protein>
    <submittedName>
        <fullName evidence="13">TonB-linked SusC/RagA family outer membrane protein</fullName>
    </submittedName>
</protein>
<comment type="similarity">
    <text evidence="8 9">Belongs to the TonB-dependent receptor family.</text>
</comment>
<keyword evidence="3 8" id="KW-1134">Transmembrane beta strand</keyword>
<dbReference type="Pfam" id="PF13715">
    <property type="entry name" value="CarbopepD_reg_2"/>
    <property type="match status" value="1"/>
</dbReference>
<evidence type="ECO:0000313" key="13">
    <source>
        <dbReference type="EMBL" id="RMA73062.1"/>
    </source>
</evidence>
<dbReference type="NCBIfam" id="TIGR04056">
    <property type="entry name" value="OMP_RagA_SusC"/>
    <property type="match status" value="1"/>
</dbReference>
<dbReference type="RefSeq" id="WP_121926241.1">
    <property type="nucleotide sequence ID" value="NZ_CBCSGA010000013.1"/>
</dbReference>
<evidence type="ECO:0000256" key="2">
    <source>
        <dbReference type="ARBA" id="ARBA00022448"/>
    </source>
</evidence>
<dbReference type="InterPro" id="IPR023997">
    <property type="entry name" value="TonB-dep_OMP_SusC/RagA_CS"/>
</dbReference>
<dbReference type="InterPro" id="IPR023996">
    <property type="entry name" value="TonB-dep_OMP_SusC/RagA"/>
</dbReference>
<evidence type="ECO:0000256" key="8">
    <source>
        <dbReference type="PROSITE-ProRule" id="PRU01360"/>
    </source>
</evidence>
<dbReference type="InterPro" id="IPR000531">
    <property type="entry name" value="Beta-barrel_TonB"/>
</dbReference>
<dbReference type="EMBL" id="REFH01000011">
    <property type="protein sequence ID" value="RMA73062.1"/>
    <property type="molecule type" value="Genomic_DNA"/>
</dbReference>
<feature type="domain" description="TonB-dependent receptor-like beta-barrel" evidence="11">
    <location>
        <begin position="408"/>
        <end position="970"/>
    </location>
</feature>
<dbReference type="InterPro" id="IPR012910">
    <property type="entry name" value="Plug_dom"/>
</dbReference>
<dbReference type="NCBIfam" id="TIGR04057">
    <property type="entry name" value="SusC_RagA_signa"/>
    <property type="match status" value="1"/>
</dbReference>
<dbReference type="InterPro" id="IPR036942">
    <property type="entry name" value="Beta-barrel_TonB_sf"/>
</dbReference>
<keyword evidence="6 8" id="KW-0472">Membrane</keyword>
<sequence length="1010" mass="110808">MKNYSLIKGIRTIGYSFILGIYLYSPSITASNSVTYSTLQQEPAPITGTITDGIGPMPGVTITVKGRSTTTISDYTGQYSITASPTDVLVFSFMGFKTVEVVISSQKIVNIQLKEDATALQEVRVNAGYYSVKEKERTGSIAKITAKDIETQPVNSPLAAMQGRMTGVNITQETGAPGGGFNIQIRGINSIRSEGNEPLYIVDGVPFASQSLADPIIGASAIKGLANPLNNLNPADIQNIEVLKDADATAIYGSRGSNGVVLITTKKGIIGATRFELNSFTSIGKVSRTLNVMNTKQYLAMRKEAFANDGISQYPADAFDINGTWSQNRETNWAKNLIGGTAQINNLQASFSGGTATTQYLLSGTFRRETTVFPGDSHYGKGAFHSNLNHTSVDQRFSLNFSTNYTSDSNNLPGRDLTSRAYTLAPNAPDLYDSKGKLNWEDGTFNNPLAFLESKYKITNKSIVANALLSYEILTGLQAKTSFGYTETSLMQTITNPLTSYNPFDTSTHEASLYIGSGTGSSWIIEPQLNYKGIYGLLDLDFLIGTTFQNQETSRLAQVGSGFTSDALINNLNAASTLSIINHERIEYRYNAAFARVNLKWNERYILNLTGRRDGSSRFGAGKRFANFGAIGAAWIFSNELFLKKNKNILSFGKLRSSYGTSGSDQIGDYQYLDTYEVSNYLYNGIAGLAPSRLYNPDFGWETNKKFEVSLELGFLRDNIFLTSTWFKNRSSNQLVGIPLPGTTGFSSIQSNLAATVQNTGLEVELRTVNLKNNKFSWISSLNVTLPKNKLVAFPNLDASTYANSLVIGESLSIRKVFDYTGIDPVSGAYTFRDYNNDGQITFEADRQKIADTSPQFYGGFSNQLSLRNWSFDFLFQFVSQQGRNYRYTSTLAGTFVNQPVEIVSHFPQDNSTAIAQQYSTGANSTLVQAAYNFLDSNAAFSDASFIRLKTVSLSYRIPSPWSKTVSATVYAQGQNFLTFTKFKGADPENQSVTSLPPLRQFTLGFRLAF</sequence>
<accession>A0A3M0A228</accession>
<evidence type="ECO:0000259" key="11">
    <source>
        <dbReference type="Pfam" id="PF00593"/>
    </source>
</evidence>
<dbReference type="OrthoDB" id="9768177at2"/>
<evidence type="ECO:0000256" key="5">
    <source>
        <dbReference type="ARBA" id="ARBA00023077"/>
    </source>
</evidence>
<keyword evidence="7 8" id="KW-0998">Cell outer membrane</keyword>
<dbReference type="AlphaFoldDB" id="A0A3M0A228"/>
<keyword evidence="10" id="KW-1133">Transmembrane helix</keyword>
<comment type="caution">
    <text evidence="13">The sequence shown here is derived from an EMBL/GenBank/DDBJ whole genome shotgun (WGS) entry which is preliminary data.</text>
</comment>
<keyword evidence="5 9" id="KW-0798">TonB box</keyword>
<dbReference type="PROSITE" id="PS52016">
    <property type="entry name" value="TONB_DEPENDENT_REC_3"/>
    <property type="match status" value="1"/>
</dbReference>
<keyword evidence="4 8" id="KW-0812">Transmembrane</keyword>
<dbReference type="Gene3D" id="2.40.170.20">
    <property type="entry name" value="TonB-dependent receptor, beta-barrel domain"/>
    <property type="match status" value="1"/>
</dbReference>
<dbReference type="Pfam" id="PF07715">
    <property type="entry name" value="Plug"/>
    <property type="match status" value="1"/>
</dbReference>
<dbReference type="SUPFAM" id="SSF49464">
    <property type="entry name" value="Carboxypeptidase regulatory domain-like"/>
    <property type="match status" value="1"/>
</dbReference>
<dbReference type="InterPro" id="IPR037066">
    <property type="entry name" value="Plug_dom_sf"/>
</dbReference>
<dbReference type="Gene3D" id="2.60.40.1120">
    <property type="entry name" value="Carboxypeptidase-like, regulatory domain"/>
    <property type="match status" value="1"/>
</dbReference>
<evidence type="ECO:0000256" key="10">
    <source>
        <dbReference type="SAM" id="Phobius"/>
    </source>
</evidence>
<evidence type="ECO:0000259" key="12">
    <source>
        <dbReference type="Pfam" id="PF07715"/>
    </source>
</evidence>
<dbReference type="SUPFAM" id="SSF56935">
    <property type="entry name" value="Porins"/>
    <property type="match status" value="1"/>
</dbReference>
<evidence type="ECO:0000256" key="1">
    <source>
        <dbReference type="ARBA" id="ARBA00004571"/>
    </source>
</evidence>